<gene>
    <name evidence="2" type="ORF">LIER_41988</name>
</gene>
<protein>
    <submittedName>
        <fullName evidence="2">Uncharacterized protein</fullName>
    </submittedName>
</protein>
<dbReference type="PANTHER" id="PTHR31580">
    <property type="entry name" value="FILAMENT-LIKE PLANT PROTEIN 4"/>
    <property type="match status" value="1"/>
</dbReference>
<organism evidence="2 3">
    <name type="scientific">Lithospermum erythrorhizon</name>
    <name type="common">Purple gromwell</name>
    <name type="synonym">Lithospermum officinale var. erythrorhizon</name>
    <dbReference type="NCBI Taxonomy" id="34254"/>
    <lineage>
        <taxon>Eukaryota</taxon>
        <taxon>Viridiplantae</taxon>
        <taxon>Streptophyta</taxon>
        <taxon>Embryophyta</taxon>
        <taxon>Tracheophyta</taxon>
        <taxon>Spermatophyta</taxon>
        <taxon>Magnoliopsida</taxon>
        <taxon>eudicotyledons</taxon>
        <taxon>Gunneridae</taxon>
        <taxon>Pentapetalae</taxon>
        <taxon>asterids</taxon>
        <taxon>lamiids</taxon>
        <taxon>Boraginales</taxon>
        <taxon>Boraginaceae</taxon>
        <taxon>Boraginoideae</taxon>
        <taxon>Lithospermeae</taxon>
        <taxon>Lithospermum</taxon>
    </lineage>
</organism>
<dbReference type="Proteomes" id="UP001454036">
    <property type="component" value="Unassembled WGS sequence"/>
</dbReference>
<comment type="caution">
    <text evidence="2">The sequence shown here is derived from an EMBL/GenBank/DDBJ whole genome shotgun (WGS) entry which is preliminary data.</text>
</comment>
<feature type="coiled-coil region" evidence="1">
    <location>
        <begin position="146"/>
        <end position="369"/>
    </location>
</feature>
<evidence type="ECO:0000313" key="2">
    <source>
        <dbReference type="EMBL" id="GAA0175880.1"/>
    </source>
</evidence>
<sequence length="392" mass="44782">MSEKKPKTYKNTQTLPTTIVKTYDLTTILNRQEKQKIKSKTITIQDLQKKIKDVKQEVKQLKEKQQKDSETIQIDTIALFDTGADLNCIKEGIVPQKFQLSTNEILSATNNARLEISNKCEGQFSNFTLIFLNAKLVMETEARKYVEETNASLKTSNEHLKEMEVQISKLQTLLAINSEGKHNAEVELESTSIKLKKSQGYLEKLEVELVELQKQLAIMNEAKVVAELEVGATNKNIQKSSDRLEGMECYLDELQNQLATSNEGKFMVELELEATNIKLKQSSDNLDEMEAYMEHLHNQLEMANEEKKKAKVEIGTATKNKDIVESQLVAKEVEMQTLLSRIIVLEDEIQRQRRLADEAVDKCKNLDSEISRFKQHKANFGDQSEITKLPLQ</sequence>
<evidence type="ECO:0000313" key="3">
    <source>
        <dbReference type="Proteomes" id="UP001454036"/>
    </source>
</evidence>
<dbReference type="EMBL" id="BAABME010027627">
    <property type="protein sequence ID" value="GAA0175880.1"/>
    <property type="molecule type" value="Genomic_DNA"/>
</dbReference>
<reference evidence="2 3" key="1">
    <citation type="submission" date="2024-01" db="EMBL/GenBank/DDBJ databases">
        <title>The complete chloroplast genome sequence of Lithospermum erythrorhizon: insights into the phylogenetic relationship among Boraginaceae species and the maternal lineages of purple gromwells.</title>
        <authorList>
            <person name="Okada T."/>
            <person name="Watanabe K."/>
        </authorList>
    </citation>
    <scope>NUCLEOTIDE SEQUENCE [LARGE SCALE GENOMIC DNA]</scope>
</reference>
<proteinExistence type="predicted"/>
<feature type="coiled-coil region" evidence="1">
    <location>
        <begin position="30"/>
        <end position="71"/>
    </location>
</feature>
<dbReference type="AlphaFoldDB" id="A0AAV3RL43"/>
<name>A0AAV3RL43_LITER</name>
<dbReference type="PANTHER" id="PTHR31580:SF49">
    <property type="entry name" value="FILAMENT-LIKE PLANT PROTEIN 3"/>
    <property type="match status" value="1"/>
</dbReference>
<keyword evidence="1" id="KW-0175">Coiled coil</keyword>
<keyword evidence="3" id="KW-1185">Reference proteome</keyword>
<accession>A0AAV3RL43</accession>
<evidence type="ECO:0000256" key="1">
    <source>
        <dbReference type="SAM" id="Coils"/>
    </source>
</evidence>